<reference evidence="2 3" key="1">
    <citation type="submission" date="2019-08" db="EMBL/GenBank/DDBJ databases">
        <authorList>
            <person name="Seo M.-J."/>
        </authorList>
    </citation>
    <scope>NUCLEOTIDE SEQUENCE [LARGE SCALE GENOMIC DNA]</scope>
    <source>
        <strain evidence="2 3">KIGAM108</strain>
    </source>
</reference>
<name>A0A5D6UXV0_9BACT</name>
<dbReference type="InterPro" id="IPR038740">
    <property type="entry name" value="BioF2-like_GNAT_dom"/>
</dbReference>
<dbReference type="EMBL" id="VTHL01000015">
    <property type="protein sequence ID" value="TYZ07855.1"/>
    <property type="molecule type" value="Genomic_DNA"/>
</dbReference>
<evidence type="ECO:0000259" key="1">
    <source>
        <dbReference type="Pfam" id="PF13480"/>
    </source>
</evidence>
<evidence type="ECO:0000313" key="2">
    <source>
        <dbReference type="EMBL" id="TYZ07855.1"/>
    </source>
</evidence>
<gene>
    <name evidence="2" type="ORF">FY528_14250</name>
</gene>
<accession>A0A5D6UXV0</accession>
<feature type="domain" description="BioF2-like acetyltransferase" evidence="1">
    <location>
        <begin position="184"/>
        <end position="307"/>
    </location>
</feature>
<keyword evidence="2" id="KW-0808">Transferase</keyword>
<comment type="caution">
    <text evidence="2">The sequence shown here is derived from an EMBL/GenBank/DDBJ whole genome shotgun (WGS) entry which is preliminary data.</text>
</comment>
<dbReference type="RefSeq" id="WP_149071704.1">
    <property type="nucleotide sequence ID" value="NZ_VTHL01000015.1"/>
</dbReference>
<sequence length="340" mass="37940">MFRDVSIASVPDVYLSLPAVAARYQLRVRVRAGQGAGPEFPLAFEPWLYLLPAYQEVASPSPMQWLFCLEDVHKRQTIGWLTVFATGAGAARNAYQAPFGGVQLAEAVPGEVLHRFLQAAQHYLRMQGIETLEIKCAPAAYSPRNAVRLAQSLTVLGYAIQLAEVNYHLDLTTSFEGVLHPSERRRLRKCQRAGLHFEQEPPLLLPAAYEFIVQCRQEKNQHFSVDLARLQALFRRFPRDYFLFSVRDANGEWAALTIAVRVNGAVLYNFAPASPRAYNAFSPVVLLTAGLHHFGQANGMTLLDLGTSMLGQEPNFSLLRFKEHLGGVPSLKFTFGCQPH</sequence>
<dbReference type="InterPro" id="IPR016181">
    <property type="entry name" value="Acyl_CoA_acyltransferase"/>
</dbReference>
<dbReference type="Proteomes" id="UP000322791">
    <property type="component" value="Unassembled WGS sequence"/>
</dbReference>
<dbReference type="Gene3D" id="3.40.630.30">
    <property type="match status" value="1"/>
</dbReference>
<keyword evidence="3" id="KW-1185">Reference proteome</keyword>
<dbReference type="AlphaFoldDB" id="A0A5D6UXV0"/>
<dbReference type="GO" id="GO:0016740">
    <property type="term" value="F:transferase activity"/>
    <property type="evidence" value="ECO:0007669"/>
    <property type="project" value="UniProtKB-KW"/>
</dbReference>
<dbReference type="SUPFAM" id="SSF55729">
    <property type="entry name" value="Acyl-CoA N-acyltransferases (Nat)"/>
    <property type="match status" value="1"/>
</dbReference>
<organism evidence="2 3">
    <name type="scientific">Hymenobacter lutimineralis</name>
    <dbReference type="NCBI Taxonomy" id="2606448"/>
    <lineage>
        <taxon>Bacteria</taxon>
        <taxon>Pseudomonadati</taxon>
        <taxon>Bacteroidota</taxon>
        <taxon>Cytophagia</taxon>
        <taxon>Cytophagales</taxon>
        <taxon>Hymenobacteraceae</taxon>
        <taxon>Hymenobacter</taxon>
    </lineage>
</organism>
<evidence type="ECO:0000313" key="3">
    <source>
        <dbReference type="Proteomes" id="UP000322791"/>
    </source>
</evidence>
<protein>
    <submittedName>
        <fullName evidence="2">GNAT family N-acetyltransferase</fullName>
    </submittedName>
</protein>
<proteinExistence type="predicted"/>
<dbReference type="Pfam" id="PF13480">
    <property type="entry name" value="Acetyltransf_6"/>
    <property type="match status" value="1"/>
</dbReference>